<reference evidence="3" key="1">
    <citation type="submission" date="2016-11" db="EMBL/GenBank/DDBJ databases">
        <title>Draft Genome Sequence of Marinobacter hydrocarbonoclasticus strain STW2, a polyaromatic aromatic hydrocarbon degrading and denitrifying bacterium from rhizosphere of Seagrass Enhalus acodoides.</title>
        <authorList>
            <person name="Ling J."/>
            <person name="Dong J."/>
        </authorList>
    </citation>
    <scope>NUCLEOTIDE SEQUENCE [LARGE SCALE GENOMIC DNA]</scope>
    <source>
        <strain evidence="3">STW2</strain>
    </source>
</reference>
<organism evidence="3 4">
    <name type="scientific">Marinobacter nauticus</name>
    <name type="common">Marinobacter hydrocarbonoclasticus</name>
    <name type="synonym">Marinobacter aquaeolei</name>
    <dbReference type="NCBI Taxonomy" id="2743"/>
    <lineage>
        <taxon>Bacteria</taxon>
        <taxon>Pseudomonadati</taxon>
        <taxon>Pseudomonadota</taxon>
        <taxon>Gammaproteobacteria</taxon>
        <taxon>Pseudomonadales</taxon>
        <taxon>Marinobacteraceae</taxon>
        <taxon>Marinobacter</taxon>
    </lineage>
</organism>
<dbReference type="Proteomes" id="UP000183986">
    <property type="component" value="Unassembled WGS sequence"/>
</dbReference>
<dbReference type="AlphaFoldDB" id="A0A1M2UWS8"/>
<gene>
    <name evidence="3" type="ORF">BEE62_06750</name>
</gene>
<name>A0A1M2UWS8_MARNT</name>
<feature type="domain" description="TadE-like" evidence="2">
    <location>
        <begin position="8"/>
        <end position="48"/>
    </location>
</feature>
<keyword evidence="1" id="KW-0812">Transmembrane</keyword>
<proteinExistence type="predicted"/>
<feature type="transmembrane region" description="Helical" evidence="1">
    <location>
        <begin position="14"/>
        <end position="37"/>
    </location>
</feature>
<evidence type="ECO:0000256" key="1">
    <source>
        <dbReference type="SAM" id="Phobius"/>
    </source>
</evidence>
<dbReference type="RefSeq" id="WP_072676781.1">
    <property type="nucleotide sequence ID" value="NZ_MPKY01000001.1"/>
</dbReference>
<dbReference type="EMBL" id="MPKY01000001">
    <property type="protein sequence ID" value="OJS99813.1"/>
    <property type="molecule type" value="Genomic_DNA"/>
</dbReference>
<evidence type="ECO:0000259" key="2">
    <source>
        <dbReference type="Pfam" id="PF07811"/>
    </source>
</evidence>
<accession>A0A1M2UWS8</accession>
<evidence type="ECO:0000313" key="3">
    <source>
        <dbReference type="EMBL" id="OJS99813.1"/>
    </source>
</evidence>
<dbReference type="InterPro" id="IPR012495">
    <property type="entry name" value="TadE-like_dom"/>
</dbReference>
<sequence>MANNYSKGVITLEFLLIFPILVGLIYGAAGYGVLFFAKAQMQVAADRASSAVFSLDRRNSADFPSDAVMRSNEVLSALVERLPKTAAERIVESECNVVPHNGLDLLECRLRAVATESSFLPQVNVFGLGTFPPLPQSLTVRSSVAF</sequence>
<protein>
    <recommendedName>
        <fullName evidence="2">TadE-like domain-containing protein</fullName>
    </recommendedName>
</protein>
<keyword evidence="1" id="KW-1133">Transmembrane helix</keyword>
<keyword evidence="1" id="KW-0472">Membrane</keyword>
<dbReference type="Pfam" id="PF07811">
    <property type="entry name" value="TadE"/>
    <property type="match status" value="1"/>
</dbReference>
<dbReference type="OrthoDB" id="6077738at2"/>
<comment type="caution">
    <text evidence="3">The sequence shown here is derived from an EMBL/GenBank/DDBJ whole genome shotgun (WGS) entry which is preliminary data.</text>
</comment>
<evidence type="ECO:0000313" key="4">
    <source>
        <dbReference type="Proteomes" id="UP000183986"/>
    </source>
</evidence>
<keyword evidence="4" id="KW-1185">Reference proteome</keyword>